<evidence type="ECO:0000313" key="1">
    <source>
        <dbReference type="EMBL" id="OUB82065.1"/>
    </source>
</evidence>
<sequence length="132" mass="14753">MLDKKAIGKRVEQVKNSHIPPLSLIELGAKLKNNKGLPIPKGTVNSWIRGLGIPSREIIEQLALIGNVTSEWIYTGKEMPKLICENCNSVLIIEANNTLSCANCGAKFKLINEVSEMKLNKMHDALKRQYKR</sequence>
<dbReference type="AlphaFoldDB" id="A0A9X6MQF8"/>
<dbReference type="Proteomes" id="UP000195160">
    <property type="component" value="Unassembled WGS sequence"/>
</dbReference>
<name>A0A9X6MQF8_BACTV</name>
<protein>
    <submittedName>
        <fullName evidence="1">Transcriptional regulator</fullName>
    </submittedName>
</protein>
<organism evidence="1 2">
    <name type="scientific">Bacillus thuringiensis subsp. medellin</name>
    <dbReference type="NCBI Taxonomy" id="79672"/>
    <lineage>
        <taxon>Bacteria</taxon>
        <taxon>Bacillati</taxon>
        <taxon>Bacillota</taxon>
        <taxon>Bacilli</taxon>
        <taxon>Bacillales</taxon>
        <taxon>Bacillaceae</taxon>
        <taxon>Bacillus</taxon>
        <taxon>Bacillus cereus group</taxon>
    </lineage>
</organism>
<gene>
    <name evidence="1" type="ORF">BK784_39015</name>
</gene>
<dbReference type="EMBL" id="MOOV01000295">
    <property type="protein sequence ID" value="OUB82065.1"/>
    <property type="molecule type" value="Genomic_DNA"/>
</dbReference>
<dbReference type="RefSeq" id="WP_088071779.1">
    <property type="nucleotide sequence ID" value="NZ_MOOV01000295.1"/>
</dbReference>
<evidence type="ECO:0000313" key="2">
    <source>
        <dbReference type="Proteomes" id="UP000195160"/>
    </source>
</evidence>
<comment type="caution">
    <text evidence="1">The sequence shown here is derived from an EMBL/GenBank/DDBJ whole genome shotgun (WGS) entry which is preliminary data.</text>
</comment>
<proteinExistence type="predicted"/>
<reference evidence="1 2" key="1">
    <citation type="submission" date="2016-10" db="EMBL/GenBank/DDBJ databases">
        <title>Comparative genomics of Bacillus thuringiensis reveals a path to pathogens against multiple invertebrate hosts.</title>
        <authorList>
            <person name="Zheng J."/>
            <person name="Gao Q."/>
            <person name="Liu H."/>
            <person name="Peng D."/>
            <person name="Ruan L."/>
            <person name="Sun M."/>
        </authorList>
    </citation>
    <scope>NUCLEOTIDE SEQUENCE [LARGE SCALE GENOMIC DNA]</scope>
    <source>
        <strain evidence="1">T30001</strain>
    </source>
</reference>
<accession>A0A9X6MQF8</accession>